<evidence type="ECO:0000256" key="9">
    <source>
        <dbReference type="ARBA" id="ARBA00023277"/>
    </source>
</evidence>
<dbReference type="Gene3D" id="3.20.20.80">
    <property type="entry name" value="Glycosidases"/>
    <property type="match status" value="1"/>
</dbReference>
<sequence length="646" mass="75417">MENSVKNSQQVLPTDFELYLFHEGTLYESYTLFGAHAMEYEGKKGVRFAVWAPNAQAVAVAGDFNGWDGSKHQMKRLKDSSIWVLFIPDLAPGELYKYEITGPSGNTFFKADPYAFYSEVRPKTASVIYDPGTYQWQDRKWMSHKAKSDPYHEPMLIYEMHFGSWKKKANGDFYTYREMADELVPYVAGHGYTHIELMPMMEHPFDRSWGYQITGFYAPTSRYGKPEDFMYFIDKCHENGLGVILDWVPVHFCKDAHGLGRFDGTPLFEPADPDMAERPIWGTYNFDFQKPEIFSFLISNAIFWMDVYHIDGFRVDAVSSLIYLNHDRGDEKKLTNQYGGDVNLEAVEFIKKLNEAVFKMFPHALMIAEEATSWPLVTAPVYAGGLGFNYKWNMGWVHDVLTYMQTPEEKRPDAHDLLTFSMHYAFSENYVLPFSHDELVYGKKSLLNKMPGDFSQKFANLRLLYAYFMTHPGKKLLFMGSEFGQFDEWKDLTQLDWMLLDFETHRTFFQFTKAMNTFYQNTRSLWRQDHDPEGFEWIDPNNRRQSIIIFMRRGKRKGDYCIVLCNFSKIKYDKFRIGVPSFGKYIEIFNTDDERFGGSGLLNKEAIQVDKEPFHNQPYSMEISIPPLSALIFKKQSKKRQRGGKK</sequence>
<evidence type="ECO:0000256" key="8">
    <source>
        <dbReference type="ARBA" id="ARBA00023056"/>
    </source>
</evidence>
<dbReference type="GO" id="GO:0043169">
    <property type="term" value="F:cation binding"/>
    <property type="evidence" value="ECO:0007669"/>
    <property type="project" value="InterPro"/>
</dbReference>
<dbReference type="InterPro" id="IPR014756">
    <property type="entry name" value="Ig_E-set"/>
</dbReference>
<keyword evidence="5 10" id="KW-0321">Glycogen metabolism</keyword>
<keyword evidence="9 10" id="KW-0119">Carbohydrate metabolism</keyword>
<feature type="active site" description="Proton donor" evidence="10 11">
    <location>
        <position position="369"/>
    </location>
</feature>
<keyword evidence="8 10" id="KW-0320">Glycogen biosynthesis</keyword>
<dbReference type="GO" id="GO:0005978">
    <property type="term" value="P:glycogen biosynthetic process"/>
    <property type="evidence" value="ECO:0007669"/>
    <property type="project" value="UniProtKB-UniRule"/>
</dbReference>
<dbReference type="RefSeq" id="WP_061086795.1">
    <property type="nucleotide sequence ID" value="NZ_KQ955836.1"/>
</dbReference>
<comment type="function">
    <text evidence="2 10">Catalyzes the formation of the alpha-1,6-glucosidic linkages in glycogen by scission of a 1,4-alpha-linked oligosaccharide from growing alpha-1,4-glucan chains and the subsequent attachment of the oligosaccharide to the alpha-1,6 position.</text>
</comment>
<comment type="similarity">
    <text evidence="4 10">Belongs to the glycosyl hydrolase 13 family. GlgB subfamily.</text>
</comment>
<organism evidence="13 14">
    <name type="scientific">Heyndrickxia coagulans</name>
    <name type="common">Weizmannia coagulans</name>
    <dbReference type="NCBI Taxonomy" id="1398"/>
    <lineage>
        <taxon>Bacteria</taxon>
        <taxon>Bacillati</taxon>
        <taxon>Bacillota</taxon>
        <taxon>Bacilli</taxon>
        <taxon>Bacillales</taxon>
        <taxon>Bacillaceae</taxon>
        <taxon>Heyndrickxia</taxon>
    </lineage>
</organism>
<dbReference type="GO" id="GO:0003844">
    <property type="term" value="F:1,4-alpha-glucan branching enzyme activity"/>
    <property type="evidence" value="ECO:0007669"/>
    <property type="project" value="UniProtKB-UniRule"/>
</dbReference>
<dbReference type="AlphaFoldDB" id="A0A133KS52"/>
<protein>
    <recommendedName>
        <fullName evidence="10">1,4-alpha-glucan branching enzyme GlgB</fullName>
        <ecNumber evidence="10">2.4.1.18</ecNumber>
    </recommendedName>
    <alternativeName>
        <fullName evidence="10">1,4-alpha-D-glucan:1,4-alpha-D-glucan 6-glucosyl-transferase</fullName>
    </alternativeName>
    <alternativeName>
        <fullName evidence="10">Alpha-(1-&gt;4)-glucan branching enzyme</fullName>
    </alternativeName>
    <alternativeName>
        <fullName evidence="10">Glycogen branching enzyme</fullName>
        <shortName evidence="10">BE</shortName>
    </alternativeName>
</protein>
<evidence type="ECO:0000256" key="6">
    <source>
        <dbReference type="ARBA" id="ARBA00022676"/>
    </source>
</evidence>
<dbReference type="PANTHER" id="PTHR43651">
    <property type="entry name" value="1,4-ALPHA-GLUCAN-BRANCHING ENZYME"/>
    <property type="match status" value="1"/>
</dbReference>
<dbReference type="InterPro" id="IPR044143">
    <property type="entry name" value="GlgB_N_E_set_prok"/>
</dbReference>
<dbReference type="GO" id="GO:0005829">
    <property type="term" value="C:cytosol"/>
    <property type="evidence" value="ECO:0007669"/>
    <property type="project" value="TreeGrafter"/>
</dbReference>
<dbReference type="PATRIC" id="fig|1398.22.peg.1800"/>
<feature type="domain" description="Glycosyl hydrolase family 13 catalytic" evidence="12">
    <location>
        <begin position="159"/>
        <end position="519"/>
    </location>
</feature>
<dbReference type="InterPro" id="IPR037439">
    <property type="entry name" value="Branching_enzy"/>
</dbReference>
<dbReference type="SMART" id="SM00642">
    <property type="entry name" value="Aamy"/>
    <property type="match status" value="1"/>
</dbReference>
<dbReference type="InterPro" id="IPR006047">
    <property type="entry name" value="GH13_cat_dom"/>
</dbReference>
<dbReference type="Pfam" id="PF00128">
    <property type="entry name" value="Alpha-amylase"/>
    <property type="match status" value="1"/>
</dbReference>
<comment type="pathway">
    <text evidence="3 10">Glycan biosynthesis; glycogen biosynthesis.</text>
</comment>
<dbReference type="NCBIfam" id="NF008967">
    <property type="entry name" value="PRK12313.1"/>
    <property type="match status" value="1"/>
</dbReference>
<dbReference type="CDD" id="cd02855">
    <property type="entry name" value="E_set_GBE_prok_N"/>
    <property type="match status" value="1"/>
</dbReference>
<gene>
    <name evidence="10" type="primary">glgB</name>
    <name evidence="13" type="ORF">HMPREF3213_01792</name>
</gene>
<evidence type="ECO:0000256" key="7">
    <source>
        <dbReference type="ARBA" id="ARBA00022679"/>
    </source>
</evidence>
<evidence type="ECO:0000256" key="2">
    <source>
        <dbReference type="ARBA" id="ARBA00002953"/>
    </source>
</evidence>
<feature type="active site" description="Nucleophile" evidence="10 11">
    <location>
        <position position="316"/>
    </location>
</feature>
<dbReference type="InterPro" id="IPR006048">
    <property type="entry name" value="A-amylase/branching_C"/>
</dbReference>
<evidence type="ECO:0000256" key="10">
    <source>
        <dbReference type="HAMAP-Rule" id="MF_00685"/>
    </source>
</evidence>
<dbReference type="FunFam" id="3.20.20.80:FF:000003">
    <property type="entry name" value="1,4-alpha-glucan branching enzyme GlgB"/>
    <property type="match status" value="1"/>
</dbReference>
<dbReference type="PANTHER" id="PTHR43651:SF3">
    <property type="entry name" value="1,4-ALPHA-GLUCAN-BRANCHING ENZYME"/>
    <property type="match status" value="1"/>
</dbReference>
<dbReference type="SUPFAM" id="SSF51011">
    <property type="entry name" value="Glycosyl hydrolase domain"/>
    <property type="match status" value="1"/>
</dbReference>
<keyword evidence="7 10" id="KW-0808">Transferase</keyword>
<evidence type="ECO:0000259" key="12">
    <source>
        <dbReference type="SMART" id="SM00642"/>
    </source>
</evidence>
<name>A0A133KS52_HEYCO</name>
<dbReference type="HAMAP" id="MF_00685">
    <property type="entry name" value="GlgB"/>
    <property type="match status" value="1"/>
</dbReference>
<dbReference type="EMBL" id="LRPN01000058">
    <property type="protein sequence ID" value="KWZ82404.1"/>
    <property type="molecule type" value="Genomic_DNA"/>
</dbReference>
<dbReference type="CDD" id="cd11322">
    <property type="entry name" value="AmyAc_Glg_BE"/>
    <property type="match status" value="1"/>
</dbReference>
<dbReference type="UniPathway" id="UPA00164"/>
<evidence type="ECO:0000256" key="1">
    <source>
        <dbReference type="ARBA" id="ARBA00000826"/>
    </source>
</evidence>
<evidence type="ECO:0000256" key="4">
    <source>
        <dbReference type="ARBA" id="ARBA00009000"/>
    </source>
</evidence>
<evidence type="ECO:0000256" key="11">
    <source>
        <dbReference type="PIRSR" id="PIRSR000463-1"/>
    </source>
</evidence>
<reference evidence="14" key="1">
    <citation type="submission" date="2016-01" db="EMBL/GenBank/DDBJ databases">
        <authorList>
            <person name="Mitreva M."/>
            <person name="Pepin K.H."/>
            <person name="Mihindukulasuriya K.A."/>
            <person name="Fulton R."/>
            <person name="Fronick C."/>
            <person name="O'Laughlin M."/>
            <person name="Miner T."/>
            <person name="Herter B."/>
            <person name="Rosa B.A."/>
            <person name="Cordes M."/>
            <person name="Tomlinson C."/>
            <person name="Wollam A."/>
            <person name="Palsikar V.B."/>
            <person name="Mardis E.R."/>
            <person name="Wilson R.K."/>
        </authorList>
    </citation>
    <scope>NUCLEOTIDE SEQUENCE [LARGE SCALE GENOMIC DNA]</scope>
    <source>
        <strain evidence="14">GED7749B</strain>
    </source>
</reference>
<dbReference type="SUPFAM" id="SSF51445">
    <property type="entry name" value="(Trans)glycosidases"/>
    <property type="match status" value="1"/>
</dbReference>
<dbReference type="SUPFAM" id="SSF81296">
    <property type="entry name" value="E set domains"/>
    <property type="match status" value="1"/>
</dbReference>
<dbReference type="InterPro" id="IPR013780">
    <property type="entry name" value="Glyco_hydro_b"/>
</dbReference>
<dbReference type="InterPro" id="IPR017853">
    <property type="entry name" value="GH"/>
</dbReference>
<accession>A0A133KS52</accession>
<dbReference type="FunFam" id="2.60.40.10:FF:000169">
    <property type="entry name" value="1,4-alpha-glucan branching enzyme GlgB"/>
    <property type="match status" value="1"/>
</dbReference>
<dbReference type="NCBIfam" id="NF003811">
    <property type="entry name" value="PRK05402.1"/>
    <property type="match status" value="1"/>
</dbReference>
<dbReference type="NCBIfam" id="TIGR01515">
    <property type="entry name" value="branching_enzym"/>
    <property type="match status" value="1"/>
</dbReference>
<dbReference type="Gene3D" id="2.60.40.1180">
    <property type="entry name" value="Golgi alpha-mannosidase II"/>
    <property type="match status" value="1"/>
</dbReference>
<evidence type="ECO:0000313" key="14">
    <source>
        <dbReference type="Proteomes" id="UP000070376"/>
    </source>
</evidence>
<dbReference type="PIRSF" id="PIRSF000463">
    <property type="entry name" value="GlgB"/>
    <property type="match status" value="1"/>
</dbReference>
<dbReference type="Pfam" id="PF02922">
    <property type="entry name" value="CBM_48"/>
    <property type="match status" value="1"/>
</dbReference>
<dbReference type="Proteomes" id="UP000070376">
    <property type="component" value="Unassembled WGS sequence"/>
</dbReference>
<dbReference type="Gene3D" id="2.60.40.10">
    <property type="entry name" value="Immunoglobulins"/>
    <property type="match status" value="1"/>
</dbReference>
<dbReference type="FunFam" id="2.60.40.1180:FF:000002">
    <property type="entry name" value="1,4-alpha-glucan branching enzyme GlgB"/>
    <property type="match status" value="1"/>
</dbReference>
<dbReference type="InterPro" id="IPR013783">
    <property type="entry name" value="Ig-like_fold"/>
</dbReference>
<dbReference type="EC" id="2.4.1.18" evidence="10"/>
<dbReference type="InterPro" id="IPR004193">
    <property type="entry name" value="Glyco_hydro_13_N"/>
</dbReference>
<keyword evidence="6 10" id="KW-0328">Glycosyltransferase</keyword>
<comment type="subunit">
    <text evidence="10">Monomer.</text>
</comment>
<comment type="catalytic activity">
    <reaction evidence="1 10">
        <text>Transfers a segment of a (1-&gt;4)-alpha-D-glucan chain to a primary hydroxy group in a similar glucan chain.</text>
        <dbReference type="EC" id="2.4.1.18"/>
    </reaction>
</comment>
<proteinExistence type="inferred from homology"/>
<dbReference type="GO" id="GO:0004553">
    <property type="term" value="F:hydrolase activity, hydrolyzing O-glycosyl compounds"/>
    <property type="evidence" value="ECO:0007669"/>
    <property type="project" value="InterPro"/>
</dbReference>
<evidence type="ECO:0000256" key="3">
    <source>
        <dbReference type="ARBA" id="ARBA00004964"/>
    </source>
</evidence>
<evidence type="ECO:0000256" key="5">
    <source>
        <dbReference type="ARBA" id="ARBA00022600"/>
    </source>
</evidence>
<comment type="caution">
    <text evidence="13">The sequence shown here is derived from an EMBL/GenBank/DDBJ whole genome shotgun (WGS) entry which is preliminary data.</text>
</comment>
<dbReference type="Pfam" id="PF02806">
    <property type="entry name" value="Alpha-amylase_C"/>
    <property type="match status" value="1"/>
</dbReference>
<evidence type="ECO:0000313" key="13">
    <source>
        <dbReference type="EMBL" id="KWZ82404.1"/>
    </source>
</evidence>
<dbReference type="InterPro" id="IPR006407">
    <property type="entry name" value="GlgB"/>
</dbReference>